<feature type="region of interest" description="Disordered" evidence="7">
    <location>
        <begin position="658"/>
        <end position="698"/>
    </location>
</feature>
<organism evidence="11 12">
    <name type="scientific">Trichodelitschia bisporula</name>
    <dbReference type="NCBI Taxonomy" id="703511"/>
    <lineage>
        <taxon>Eukaryota</taxon>
        <taxon>Fungi</taxon>
        <taxon>Dikarya</taxon>
        <taxon>Ascomycota</taxon>
        <taxon>Pezizomycotina</taxon>
        <taxon>Dothideomycetes</taxon>
        <taxon>Dothideomycetes incertae sedis</taxon>
        <taxon>Phaeotrichales</taxon>
        <taxon>Phaeotrichaceae</taxon>
        <taxon>Trichodelitschia</taxon>
    </lineage>
</organism>
<dbReference type="AlphaFoldDB" id="A0A6G1I1Y2"/>
<evidence type="ECO:0000259" key="10">
    <source>
        <dbReference type="Pfam" id="PF12949"/>
    </source>
</evidence>
<dbReference type="GO" id="GO:0003682">
    <property type="term" value="F:chromatin binding"/>
    <property type="evidence" value="ECO:0007669"/>
    <property type="project" value="InterPro"/>
</dbReference>
<dbReference type="GO" id="GO:0005783">
    <property type="term" value="C:endoplasmic reticulum"/>
    <property type="evidence" value="ECO:0007669"/>
    <property type="project" value="TreeGrafter"/>
</dbReference>
<dbReference type="CDD" id="cd12935">
    <property type="entry name" value="LEM_like"/>
    <property type="match status" value="1"/>
</dbReference>
<dbReference type="GO" id="GO:0005637">
    <property type="term" value="C:nuclear inner membrane"/>
    <property type="evidence" value="ECO:0007669"/>
    <property type="project" value="UniProtKB-SubCell"/>
</dbReference>
<feature type="compositionally biased region" description="Basic and acidic residues" evidence="7">
    <location>
        <begin position="680"/>
        <end position="698"/>
    </location>
</feature>
<evidence type="ECO:0000313" key="12">
    <source>
        <dbReference type="Proteomes" id="UP000799640"/>
    </source>
</evidence>
<name>A0A6G1I1Y2_9PEZI</name>
<dbReference type="Pfam" id="PF12949">
    <property type="entry name" value="HeH"/>
    <property type="match status" value="1"/>
</dbReference>
<feature type="compositionally biased region" description="Basic residues" evidence="7">
    <location>
        <begin position="98"/>
        <end position="109"/>
    </location>
</feature>
<comment type="subcellular location">
    <subcellularLocation>
        <location evidence="1">Nucleus inner membrane</location>
    </subcellularLocation>
</comment>
<dbReference type="PANTHER" id="PTHR47808:SF2">
    <property type="entry name" value="LEM DOMAIN-CONTAINING PROTEIN 2"/>
    <property type="match status" value="1"/>
</dbReference>
<dbReference type="OrthoDB" id="2503928at2759"/>
<feature type="domain" description="Man1/Src1-like C-terminal" evidence="9">
    <location>
        <begin position="316"/>
        <end position="649"/>
    </location>
</feature>
<dbReference type="PANTHER" id="PTHR47808">
    <property type="entry name" value="INNER NUCLEAR MEMBRANE PROTEIN HEH2-RELATED"/>
    <property type="match status" value="1"/>
</dbReference>
<keyword evidence="4 8" id="KW-1133">Transmembrane helix</keyword>
<dbReference type="InterPro" id="IPR044780">
    <property type="entry name" value="Heh2/Src1"/>
</dbReference>
<proteinExistence type="predicted"/>
<evidence type="ECO:0000256" key="1">
    <source>
        <dbReference type="ARBA" id="ARBA00004540"/>
    </source>
</evidence>
<dbReference type="Gene3D" id="1.10.10.1180">
    <property type="entry name" value="MAN1, winged-helix domain"/>
    <property type="match status" value="1"/>
</dbReference>
<sequence>MAEPDETDYLAPDFNPSTLTVPRLRNILLEHNINYPSSAKKSQLVELFDANVTPKAQKLLNARARTKRSTRGIVDVPSSQTSTADTEESRDELETPRKTARQRSSRRVTRPAEAVVEDLDATPLPVELPTTSRRKSAKHPRASDLEAEGPSRRRTRYSIEPTNPLHQEPEPEAWRSPAADSPFSSDNPFQSGSSPPAPPTVSHERRRRTLGPVEPEKRKSSSSRRRTDAYKVEQRDDGIVPPSRKTFDIAVADLKKPYNPYDVEDDSVEAGEEFTPEEQLELVQEQKATGKEVMPPRQRKRSSSSGIGWTAPLTILLAILGGIGWLFREEKLKVGYCGIGEPPSETIGEVQIPDWASVLRPQCEPCPPHAFCLPRLQTECESGFILKANPLSLGGVVPLPPTCEPDGEKAKRVKAVADRAVEELRQRNAKYECGTLVDEDGKKASSPALKEKELKETVSAKRRRGMSEEDFEDLWKSALGEIAARDEVVAGSDRYCCVVHRPDVLTLASTSLARIPLGCAIRRSIRVTLARYLGRLIILPLLLAVAWYTRSSITEGKATEERAKQLASFALDRLATQAALHADNPGAYPEAYISMGHLRDDVLREEFSAKRRAKLWEKVQRKVEQNSNVRPSVREGRHGDVSRVWEWIGAVQAVEDGRPSTERRQSARYSLGPVDSSPVVKEEKRDFRKWEEGSRPVY</sequence>
<keyword evidence="12" id="KW-1185">Reference proteome</keyword>
<dbReference type="InterPro" id="IPR036361">
    <property type="entry name" value="SAP_dom_sf"/>
</dbReference>
<dbReference type="InterPro" id="IPR041885">
    <property type="entry name" value="MAN1_winged_helix_dom"/>
</dbReference>
<feature type="region of interest" description="Disordered" evidence="7">
    <location>
        <begin position="63"/>
        <end position="243"/>
    </location>
</feature>
<protein>
    <recommendedName>
        <fullName evidence="13">Sister chromatid separation protein-like protein</fullName>
    </recommendedName>
</protein>
<dbReference type="GO" id="GO:0071763">
    <property type="term" value="P:nuclear membrane organization"/>
    <property type="evidence" value="ECO:0007669"/>
    <property type="project" value="TreeGrafter"/>
</dbReference>
<feature type="compositionally biased region" description="Basic and acidic residues" evidence="7">
    <location>
        <begin position="214"/>
        <end position="238"/>
    </location>
</feature>
<feature type="transmembrane region" description="Helical" evidence="8">
    <location>
        <begin position="532"/>
        <end position="549"/>
    </location>
</feature>
<feature type="transmembrane region" description="Helical" evidence="8">
    <location>
        <begin position="306"/>
        <end position="327"/>
    </location>
</feature>
<evidence type="ECO:0000256" key="5">
    <source>
        <dbReference type="ARBA" id="ARBA00023136"/>
    </source>
</evidence>
<evidence type="ECO:0000256" key="3">
    <source>
        <dbReference type="ARBA" id="ARBA00022692"/>
    </source>
</evidence>
<dbReference type="Gene3D" id="1.10.720.30">
    <property type="entry name" value="SAP domain"/>
    <property type="match status" value="1"/>
</dbReference>
<dbReference type="EMBL" id="ML996691">
    <property type="protein sequence ID" value="KAF2402191.1"/>
    <property type="molecule type" value="Genomic_DNA"/>
</dbReference>
<feature type="compositionally biased region" description="Polar residues" evidence="7">
    <location>
        <begin position="182"/>
        <end position="194"/>
    </location>
</feature>
<gene>
    <name evidence="11" type="ORF">EJ06DRAFT_474055</name>
</gene>
<evidence type="ECO:0000313" key="11">
    <source>
        <dbReference type="EMBL" id="KAF2402191.1"/>
    </source>
</evidence>
<feature type="region of interest" description="Disordered" evidence="7">
    <location>
        <begin position="286"/>
        <end position="305"/>
    </location>
</feature>
<reference evidence="11" key="1">
    <citation type="journal article" date="2020" name="Stud. Mycol.">
        <title>101 Dothideomycetes genomes: a test case for predicting lifestyles and emergence of pathogens.</title>
        <authorList>
            <person name="Haridas S."/>
            <person name="Albert R."/>
            <person name="Binder M."/>
            <person name="Bloem J."/>
            <person name="Labutti K."/>
            <person name="Salamov A."/>
            <person name="Andreopoulos B."/>
            <person name="Baker S."/>
            <person name="Barry K."/>
            <person name="Bills G."/>
            <person name="Bluhm B."/>
            <person name="Cannon C."/>
            <person name="Castanera R."/>
            <person name="Culley D."/>
            <person name="Daum C."/>
            <person name="Ezra D."/>
            <person name="Gonzalez J."/>
            <person name="Henrissat B."/>
            <person name="Kuo A."/>
            <person name="Liang C."/>
            <person name="Lipzen A."/>
            <person name="Lutzoni F."/>
            <person name="Magnuson J."/>
            <person name="Mondo S."/>
            <person name="Nolan M."/>
            <person name="Ohm R."/>
            <person name="Pangilinan J."/>
            <person name="Park H.-J."/>
            <person name="Ramirez L."/>
            <person name="Alfaro M."/>
            <person name="Sun H."/>
            <person name="Tritt A."/>
            <person name="Yoshinaga Y."/>
            <person name="Zwiers L.-H."/>
            <person name="Turgeon B."/>
            <person name="Goodwin S."/>
            <person name="Spatafora J."/>
            <person name="Crous P."/>
            <person name="Grigoriev I."/>
        </authorList>
    </citation>
    <scope>NUCLEOTIDE SEQUENCE</scope>
    <source>
        <strain evidence="11">CBS 262.69</strain>
    </source>
</reference>
<keyword evidence="3 8" id="KW-0812">Transmembrane</keyword>
<keyword evidence="5 8" id="KW-0472">Membrane</keyword>
<dbReference type="Proteomes" id="UP000799640">
    <property type="component" value="Unassembled WGS sequence"/>
</dbReference>
<evidence type="ECO:0008006" key="13">
    <source>
        <dbReference type="Google" id="ProtNLM"/>
    </source>
</evidence>
<dbReference type="InterPro" id="IPR018996">
    <property type="entry name" value="Man1/Src1-like_C"/>
</dbReference>
<dbReference type="Pfam" id="PF09402">
    <property type="entry name" value="MSC"/>
    <property type="match status" value="1"/>
</dbReference>
<keyword evidence="2" id="KW-0597">Phosphoprotein</keyword>
<evidence type="ECO:0000256" key="8">
    <source>
        <dbReference type="SAM" id="Phobius"/>
    </source>
</evidence>
<evidence type="ECO:0000259" key="9">
    <source>
        <dbReference type="Pfam" id="PF09402"/>
    </source>
</evidence>
<evidence type="ECO:0000256" key="2">
    <source>
        <dbReference type="ARBA" id="ARBA00022553"/>
    </source>
</evidence>
<evidence type="ECO:0000256" key="4">
    <source>
        <dbReference type="ARBA" id="ARBA00022989"/>
    </source>
</evidence>
<dbReference type="InterPro" id="IPR025856">
    <property type="entry name" value="HeH/LEM_domain"/>
</dbReference>
<dbReference type="GO" id="GO:0034399">
    <property type="term" value="C:nuclear periphery"/>
    <property type="evidence" value="ECO:0007669"/>
    <property type="project" value="TreeGrafter"/>
</dbReference>
<evidence type="ECO:0000256" key="7">
    <source>
        <dbReference type="SAM" id="MobiDB-lite"/>
    </source>
</evidence>
<evidence type="ECO:0000256" key="6">
    <source>
        <dbReference type="ARBA" id="ARBA00023242"/>
    </source>
</evidence>
<accession>A0A6G1I1Y2</accession>
<keyword evidence="6" id="KW-0539">Nucleus</keyword>
<feature type="domain" description="HeH/LEM" evidence="10">
    <location>
        <begin position="16"/>
        <end position="49"/>
    </location>
</feature>